<dbReference type="EMBL" id="AMEQ01000011">
    <property type="protein sequence ID" value="EKY02764.1"/>
    <property type="molecule type" value="Genomic_DNA"/>
</dbReference>
<comment type="similarity">
    <text evidence="4">Belongs to the glycosyl hydrolase 2 family.</text>
</comment>
<comment type="caution">
    <text evidence="15">The sequence shown here is derived from an EMBL/GenBank/DDBJ whole genome shotgun (WGS) entry which is preliminary data.</text>
</comment>
<keyword evidence="8" id="KW-0378">Hydrolase</keyword>
<evidence type="ECO:0000256" key="6">
    <source>
        <dbReference type="ARBA" id="ARBA00012756"/>
    </source>
</evidence>
<dbReference type="InterPro" id="IPR017853">
    <property type="entry name" value="GH"/>
</dbReference>
<comment type="subunit">
    <text evidence="5">Monomer.</text>
</comment>
<dbReference type="SUPFAM" id="SSF49303">
    <property type="entry name" value="beta-Galactosidase/glucuronidase domain"/>
    <property type="match status" value="2"/>
</dbReference>
<name>L1NGZ2_9PORP</name>
<evidence type="ECO:0000256" key="12">
    <source>
        <dbReference type="ARBA" id="ARBA00023295"/>
    </source>
</evidence>
<evidence type="ECO:0000256" key="5">
    <source>
        <dbReference type="ARBA" id="ARBA00011245"/>
    </source>
</evidence>
<dbReference type="InterPro" id="IPR006102">
    <property type="entry name" value="Ig-like_GH2"/>
</dbReference>
<proteinExistence type="inferred from homology"/>
<evidence type="ECO:0000256" key="10">
    <source>
        <dbReference type="ARBA" id="ARBA00022837"/>
    </source>
</evidence>
<dbReference type="PATRIC" id="fig|1127696.3.peg.259"/>
<dbReference type="Pfam" id="PF02929">
    <property type="entry name" value="Bgal_small_N"/>
    <property type="match status" value="1"/>
</dbReference>
<evidence type="ECO:0000256" key="7">
    <source>
        <dbReference type="ARBA" id="ARBA00022670"/>
    </source>
</evidence>
<evidence type="ECO:0000256" key="11">
    <source>
        <dbReference type="ARBA" id="ARBA00023026"/>
    </source>
</evidence>
<dbReference type="Gene3D" id="2.70.98.10">
    <property type="match status" value="1"/>
</dbReference>
<keyword evidence="10" id="KW-0106">Calcium</keyword>
<accession>L1NGZ2</accession>
<dbReference type="Pfam" id="PF00703">
    <property type="entry name" value="Glyco_hydro_2"/>
    <property type="match status" value="1"/>
</dbReference>
<dbReference type="GO" id="GO:0004565">
    <property type="term" value="F:beta-galactosidase activity"/>
    <property type="evidence" value="ECO:0007669"/>
    <property type="project" value="UniProtKB-EC"/>
</dbReference>
<dbReference type="SMART" id="SM01038">
    <property type="entry name" value="Bgal_small_N"/>
    <property type="match status" value="1"/>
</dbReference>
<comment type="catalytic activity">
    <reaction evidence="1">
        <text>Hydrolysis of terminal non-reducing beta-D-galactose residues in beta-D-galactosides.</text>
        <dbReference type="EC" id="3.2.1.23"/>
    </reaction>
</comment>
<organism evidence="15 16">
    <name type="scientific">Porphyromonas catoniae F0037</name>
    <dbReference type="NCBI Taxonomy" id="1127696"/>
    <lineage>
        <taxon>Bacteria</taxon>
        <taxon>Pseudomonadati</taxon>
        <taxon>Bacteroidota</taxon>
        <taxon>Bacteroidia</taxon>
        <taxon>Bacteroidales</taxon>
        <taxon>Porphyromonadaceae</taxon>
        <taxon>Porphyromonas</taxon>
    </lineage>
</organism>
<evidence type="ECO:0000256" key="2">
    <source>
        <dbReference type="ARBA" id="ARBA00001913"/>
    </source>
</evidence>
<dbReference type="SUPFAM" id="SSF74650">
    <property type="entry name" value="Galactose mutarotase-like"/>
    <property type="match status" value="1"/>
</dbReference>
<dbReference type="Gene3D" id="2.60.120.260">
    <property type="entry name" value="Galactose-binding domain-like"/>
    <property type="match status" value="2"/>
</dbReference>
<dbReference type="eggNOG" id="COG3250">
    <property type="taxonomic scope" value="Bacteria"/>
</dbReference>
<keyword evidence="7" id="KW-0645">Protease</keyword>
<dbReference type="Gene3D" id="3.20.20.80">
    <property type="entry name" value="Glycosidases"/>
    <property type="match status" value="1"/>
</dbReference>
<evidence type="ECO:0000313" key="15">
    <source>
        <dbReference type="EMBL" id="EKY02764.1"/>
    </source>
</evidence>
<dbReference type="InterPro" id="IPR014718">
    <property type="entry name" value="GH-type_carb-bd"/>
</dbReference>
<sequence>MAHKLRILHHRQLFTFTLFYHDIMRKDPTKILRIGALALALLSCSSLGVAQSLMPGYSYARQEAPQGDEWQSPERYALNKERPHAYFFSFAKGDQVTRVLPEHSSLHQSLDGKWRFHWVRTPEERPKDFYRPSFDVSSWDEVSVPMSWNVYGLQRDGKQKYGTPIYVNQPVIFYHQVKPGDWKGGVMRTPPKDWTTYRDRNEVGSYRRTFTLPETWKGHSVYLNFDGVDSFFYLWVNGRYVGFSKNSRNLASFDISPYLNARGENTLAVEVYRSSDGSFLEAQDMFRLPGIFRSVYLTAKPQTQLRDLQVIPRCDSKTKEWSLDITSEITSQILANKVPQGILRYRLYRVDLYSDNVASVPDAETEVRLPLGGSTKANLVVSHPQLWSAEQPNRYVLVAELYDKSGKKLLDQASLYTGLRIVEIRDTEAKDDEFNRKGRYFYVNDCPVKLKGTNRHETNPERGHAITHEQMEQEVFLMKRANINHVRNSHYPPAPYWYYLCDKYGIYLEDEANIESHQYYYGEASLSHVPEFEAQHVSRMLEMVYAHINHPSIVIWSLGNEAGPGENFVKSYRATKVVDTTRPIQYERNNDIVDMGSNQYPSIAWVEGAVEGNYKIKYPFHISEYAHSMGNACGGLADYWKAIERTNFLCGGAIWDWVDQALYNYTPDGKRYLAYGGDFGDKPNDGMFVMNGIVFADLQPKPQYYEVKKVYQNVGISLEGPDSRTLKIFNKNYFTTLDDYVLRISLWRDGVKVEKSMAPMPTIAPRASAEMELPEEYAQRTPGSEYFVKVECVLSVDKPWAKTGYVQMDEQLPLPIIKAEPQLEFSTASPFVSAKTIGDKWEATGKDFNVAFDLKQGTISSLVYSGDTLIRKGNEPRLTAFRAPCDNDVWIRSLWVANGLHNLHHKVLSHKITELPGGRVELYFTVRSQAPNGATLTMKKASGRYQITEDTSRPFGEEDFHFISEVVWTVHSNGKITLRSNISSNKPNLTLARLGYEFVLPKEYEDYTYYGRGPINNYGDRKASQYIEQYQSKVAEQFISFPKPQTMGNREDVRWVSLTKSSGEGVLFYTDSVMTSSALPYSALDLMLAPHPYELPDSGDTHLVLARSTTALGGQSCGQGPPLKQYQTLGTPQVFSLSLCPFKVGDDVKALTREKPEGTVVPAITRSITGDLRLTSTEGAQLMYTIGKGKAHRYTAPVPFVSGGLVRAWDARYPGRVATRQFSKIEYTAATVTFCSSEDTEYECQATNLLDGKPETIWHSMWSVTVAKHPHWIDFDILKPKTVRGITYLPRQDDSPTGDIKDFIISVSQDGKNWTEVLRSAFPKDKKEQRILLTKPVTARYVRLTALTAHDGTDYASGSELRILAD</sequence>
<dbReference type="InterPro" id="IPR006101">
    <property type="entry name" value="Glyco_hydro_2"/>
</dbReference>
<evidence type="ECO:0000256" key="9">
    <source>
        <dbReference type="ARBA" id="ARBA00022807"/>
    </source>
</evidence>
<dbReference type="InterPro" id="IPR006104">
    <property type="entry name" value="Glyco_hydro_2_N"/>
</dbReference>
<dbReference type="GO" id="GO:0009341">
    <property type="term" value="C:beta-galactosidase complex"/>
    <property type="evidence" value="ECO:0007669"/>
    <property type="project" value="InterPro"/>
</dbReference>
<dbReference type="GO" id="GO:0030246">
    <property type="term" value="F:carbohydrate binding"/>
    <property type="evidence" value="ECO:0007669"/>
    <property type="project" value="InterPro"/>
</dbReference>
<evidence type="ECO:0000256" key="13">
    <source>
        <dbReference type="ARBA" id="ARBA00032230"/>
    </source>
</evidence>
<dbReference type="InterPro" id="IPR032312">
    <property type="entry name" value="LacZ_4"/>
</dbReference>
<dbReference type="InterPro" id="IPR050347">
    <property type="entry name" value="Bact_Beta-galactosidase"/>
</dbReference>
<dbReference type="InterPro" id="IPR036156">
    <property type="entry name" value="Beta-gal/glucu_dom_sf"/>
</dbReference>
<dbReference type="PANTHER" id="PTHR46323:SF2">
    <property type="entry name" value="BETA-GALACTOSIDASE"/>
    <property type="match status" value="1"/>
</dbReference>
<dbReference type="GO" id="GO:0008234">
    <property type="term" value="F:cysteine-type peptidase activity"/>
    <property type="evidence" value="ECO:0007669"/>
    <property type="project" value="UniProtKB-KW"/>
</dbReference>
<dbReference type="EC" id="3.2.1.23" evidence="6"/>
<evidence type="ECO:0000259" key="14">
    <source>
        <dbReference type="PROSITE" id="PS50022"/>
    </source>
</evidence>
<dbReference type="InterPro" id="IPR000421">
    <property type="entry name" value="FA58C"/>
</dbReference>
<evidence type="ECO:0000256" key="8">
    <source>
        <dbReference type="ARBA" id="ARBA00022801"/>
    </source>
</evidence>
<dbReference type="Pfam" id="PF16353">
    <property type="entry name" value="LacZ_4"/>
    <property type="match status" value="1"/>
</dbReference>
<dbReference type="Pfam" id="PF02837">
    <property type="entry name" value="Glyco_hydro_2_N"/>
    <property type="match status" value="1"/>
</dbReference>
<dbReference type="Proteomes" id="UP000010408">
    <property type="component" value="Unassembled WGS sequence"/>
</dbReference>
<gene>
    <name evidence="15" type="ORF">HMPREF9134_00308</name>
</gene>
<dbReference type="PANTHER" id="PTHR46323">
    <property type="entry name" value="BETA-GALACTOSIDASE"/>
    <property type="match status" value="1"/>
</dbReference>
<dbReference type="Gene3D" id="2.60.40.10">
    <property type="entry name" value="Immunoglobulins"/>
    <property type="match status" value="2"/>
</dbReference>
<reference evidence="15 16" key="1">
    <citation type="submission" date="2012-05" db="EMBL/GenBank/DDBJ databases">
        <authorList>
            <person name="Weinstock G."/>
            <person name="Sodergren E."/>
            <person name="Lobos E.A."/>
            <person name="Fulton L."/>
            <person name="Fulton R."/>
            <person name="Courtney L."/>
            <person name="Fronick C."/>
            <person name="O'Laughlin M."/>
            <person name="Godfrey J."/>
            <person name="Wilson R.M."/>
            <person name="Miner T."/>
            <person name="Farmer C."/>
            <person name="Delehaunty K."/>
            <person name="Cordes M."/>
            <person name="Minx P."/>
            <person name="Tomlinson C."/>
            <person name="Chen J."/>
            <person name="Wollam A."/>
            <person name="Pepin K.H."/>
            <person name="Bhonagiri V."/>
            <person name="Zhang X."/>
            <person name="Suruliraj S."/>
            <person name="Warren W."/>
            <person name="Mitreva M."/>
            <person name="Mardis E.R."/>
            <person name="Wilson R.K."/>
        </authorList>
    </citation>
    <scope>NUCLEOTIDE SEQUENCE [LARGE SCALE GENOMIC DNA]</scope>
    <source>
        <strain evidence="15 16">F0037</strain>
    </source>
</reference>
<dbReference type="InterPro" id="IPR004199">
    <property type="entry name" value="B-gal_small/dom_5"/>
</dbReference>
<evidence type="ECO:0000256" key="1">
    <source>
        <dbReference type="ARBA" id="ARBA00001412"/>
    </source>
</evidence>
<protein>
    <recommendedName>
        <fullName evidence="6">beta-galactosidase</fullName>
        <ecNumber evidence="6">3.2.1.23</ecNumber>
    </recommendedName>
    <alternativeName>
        <fullName evidence="13">Lactase</fullName>
    </alternativeName>
</protein>
<dbReference type="STRING" id="1127696.HMPREF9134_00308"/>
<dbReference type="SUPFAM" id="SSF49785">
    <property type="entry name" value="Galactose-binding domain-like"/>
    <property type="match status" value="2"/>
</dbReference>
<evidence type="ECO:0000256" key="4">
    <source>
        <dbReference type="ARBA" id="ARBA00007401"/>
    </source>
</evidence>
<dbReference type="GO" id="GO:0006508">
    <property type="term" value="P:proteolysis"/>
    <property type="evidence" value="ECO:0007669"/>
    <property type="project" value="UniProtKB-KW"/>
</dbReference>
<keyword evidence="9" id="KW-0788">Thiol protease</keyword>
<dbReference type="SUPFAM" id="SSF51445">
    <property type="entry name" value="(Trans)glycosidases"/>
    <property type="match status" value="1"/>
</dbReference>
<dbReference type="HOGENOM" id="CLU_002346_1_1_10"/>
<dbReference type="GO" id="GO:0005990">
    <property type="term" value="P:lactose catabolic process"/>
    <property type="evidence" value="ECO:0007669"/>
    <property type="project" value="TreeGrafter"/>
</dbReference>
<dbReference type="InterPro" id="IPR011013">
    <property type="entry name" value="Gal_mutarotase_sf_dom"/>
</dbReference>
<comment type="similarity">
    <text evidence="3">Belongs to the peptidase C25 family.</text>
</comment>
<keyword evidence="12" id="KW-0326">Glycosidase</keyword>
<dbReference type="InterPro" id="IPR008979">
    <property type="entry name" value="Galactose-bd-like_sf"/>
</dbReference>
<dbReference type="PROSITE" id="PS50022">
    <property type="entry name" value="FA58C_3"/>
    <property type="match status" value="1"/>
</dbReference>
<dbReference type="PRINTS" id="PR00132">
    <property type="entry name" value="GLHYDRLASE2"/>
</dbReference>
<dbReference type="InterPro" id="IPR006103">
    <property type="entry name" value="Glyco_hydro_2_cat"/>
</dbReference>
<keyword evidence="11" id="KW-0843">Virulence</keyword>
<dbReference type="Pfam" id="PF02836">
    <property type="entry name" value="Glyco_hydro_2_C"/>
    <property type="match status" value="1"/>
</dbReference>
<evidence type="ECO:0000313" key="16">
    <source>
        <dbReference type="Proteomes" id="UP000010408"/>
    </source>
</evidence>
<dbReference type="InterPro" id="IPR013783">
    <property type="entry name" value="Ig-like_fold"/>
</dbReference>
<evidence type="ECO:0000256" key="3">
    <source>
        <dbReference type="ARBA" id="ARBA00006067"/>
    </source>
</evidence>
<comment type="cofactor">
    <cofactor evidence="2">
        <name>Ca(2+)</name>
        <dbReference type="ChEBI" id="CHEBI:29108"/>
    </cofactor>
</comment>
<feature type="domain" description="F5/8 type C" evidence="14">
    <location>
        <begin position="1217"/>
        <end position="1366"/>
    </location>
</feature>
<dbReference type="Pfam" id="PF00754">
    <property type="entry name" value="F5_F8_type_C"/>
    <property type="match status" value="1"/>
</dbReference>